<evidence type="ECO:0000256" key="10">
    <source>
        <dbReference type="ARBA" id="ARBA00023157"/>
    </source>
</evidence>
<evidence type="ECO:0000256" key="8">
    <source>
        <dbReference type="ARBA" id="ARBA00023133"/>
    </source>
</evidence>
<keyword evidence="14" id="KW-1185">Reference proteome</keyword>
<comment type="subcellular location">
    <subcellularLocation>
        <location evidence="1">Membrane</location>
        <topology evidence="1">Multi-pass membrane protein</topology>
    </subcellularLocation>
</comment>
<dbReference type="PANTHER" id="PTHR35457">
    <property type="entry name" value="HEME A SYNTHASE"/>
    <property type="match status" value="1"/>
</dbReference>
<keyword evidence="4" id="KW-0479">Metal-binding</keyword>
<evidence type="ECO:0000256" key="7">
    <source>
        <dbReference type="ARBA" id="ARBA00023004"/>
    </source>
</evidence>
<dbReference type="InterPro" id="IPR050450">
    <property type="entry name" value="COX15/CtaA_HemeA_synthase"/>
</dbReference>
<evidence type="ECO:0000256" key="11">
    <source>
        <dbReference type="ARBA" id="ARBA00023444"/>
    </source>
</evidence>
<keyword evidence="3 12" id="KW-0812">Transmembrane</keyword>
<comment type="caution">
    <text evidence="13">The sequence shown here is derived from an EMBL/GenBank/DDBJ whole genome shotgun (WGS) entry which is preliminary data.</text>
</comment>
<evidence type="ECO:0000256" key="3">
    <source>
        <dbReference type="ARBA" id="ARBA00022692"/>
    </source>
</evidence>
<evidence type="ECO:0000256" key="9">
    <source>
        <dbReference type="ARBA" id="ARBA00023136"/>
    </source>
</evidence>
<sequence>MRKPGYWLSLFAFALAGVVVLLGAYTRLTHAGLGCPDWPGCYGFLGVPMSEQAQALAAARFPEAPLEVHKGWNEMVHRYFAGALGLVILGLAIQALRRRNEVGQPLGLPLLLLGVVITQALFGMWTVTLQLWPQVVTAHLLGGFATLALLFLLSVRLSGYGAAVSPIPRRLRRLAGVALLLAIGQITLGGWVSSNYAAVACPDFPTCQGVWWPDMDFANGLNLTQHIGPNYLGGLLYGDARTAIHMSHRLGALVLSLVLLLLAWQLWRHRRGRLAALLVLALGIQLGLGVANVLLHLPLAVAVAHNGGGAALLLVLVLINERLRSPLAERCTGPLDAWGKPLVDIRPLKNVGEAGRTRRKQPKKRSLGVLNEHSETVFNDVLPTQVGFKRPDNS</sequence>
<evidence type="ECO:0000256" key="1">
    <source>
        <dbReference type="ARBA" id="ARBA00004141"/>
    </source>
</evidence>
<reference evidence="13 14" key="1">
    <citation type="submission" date="2020-08" db="EMBL/GenBank/DDBJ databases">
        <title>A Genomic Blueprint of the Chicken Gut Microbiome.</title>
        <authorList>
            <person name="Gilroy R."/>
            <person name="Ravi A."/>
            <person name="Getino M."/>
            <person name="Pursley I."/>
            <person name="Horton D.L."/>
            <person name="Alikhan N.-F."/>
            <person name="Baker D."/>
            <person name="Gharbi K."/>
            <person name="Hall N."/>
            <person name="Watson M."/>
            <person name="Adriaenssens E.M."/>
            <person name="Foster-Nyarko E."/>
            <person name="Jarju S."/>
            <person name="Secka A."/>
            <person name="Antonio M."/>
            <person name="Oren A."/>
            <person name="Chaudhuri R."/>
            <person name="La Ragione R.M."/>
            <person name="Hildebrand F."/>
            <person name="Pallen M.J."/>
        </authorList>
    </citation>
    <scope>NUCLEOTIDE SEQUENCE [LARGE SCALE GENOMIC DNA]</scope>
    <source>
        <strain evidence="13 14">Sa2CUA2</strain>
    </source>
</reference>
<keyword evidence="7" id="KW-0408">Iron</keyword>
<dbReference type="EMBL" id="JACSQG010000002">
    <property type="protein sequence ID" value="MBD7976674.1"/>
    <property type="molecule type" value="Genomic_DNA"/>
</dbReference>
<evidence type="ECO:0000313" key="13">
    <source>
        <dbReference type="EMBL" id="MBD7976674.1"/>
    </source>
</evidence>
<feature type="transmembrane region" description="Helical" evidence="12">
    <location>
        <begin position="108"/>
        <end position="125"/>
    </location>
</feature>
<feature type="transmembrane region" description="Helical" evidence="12">
    <location>
        <begin position="131"/>
        <end position="153"/>
    </location>
</feature>
<feature type="transmembrane region" description="Helical" evidence="12">
    <location>
        <begin position="301"/>
        <end position="320"/>
    </location>
</feature>
<evidence type="ECO:0000256" key="4">
    <source>
        <dbReference type="ARBA" id="ARBA00022723"/>
    </source>
</evidence>
<keyword evidence="9 12" id="KW-0472">Membrane</keyword>
<evidence type="ECO:0000256" key="6">
    <source>
        <dbReference type="ARBA" id="ARBA00023002"/>
    </source>
</evidence>
<dbReference type="PANTHER" id="PTHR35457:SF1">
    <property type="entry name" value="HEME A SYNTHASE"/>
    <property type="match status" value="1"/>
</dbReference>
<gene>
    <name evidence="13" type="ORF">H9642_05665</name>
</gene>
<evidence type="ECO:0000256" key="5">
    <source>
        <dbReference type="ARBA" id="ARBA00022989"/>
    </source>
</evidence>
<evidence type="ECO:0000256" key="12">
    <source>
        <dbReference type="SAM" id="Phobius"/>
    </source>
</evidence>
<evidence type="ECO:0000256" key="2">
    <source>
        <dbReference type="ARBA" id="ARBA00022475"/>
    </source>
</evidence>
<dbReference type="Pfam" id="PF02628">
    <property type="entry name" value="COX15-CtaA"/>
    <property type="match status" value="1"/>
</dbReference>
<keyword evidence="6" id="KW-0560">Oxidoreductase</keyword>
<name>A0ABR8TLN5_9PSED</name>
<accession>A0ABR8TLN5</accession>
<proteinExistence type="predicted"/>
<feature type="transmembrane region" description="Helical" evidence="12">
    <location>
        <begin position="250"/>
        <end position="267"/>
    </location>
</feature>
<feature type="transmembrane region" description="Helical" evidence="12">
    <location>
        <begin position="174"/>
        <end position="192"/>
    </location>
</feature>
<feature type="transmembrane region" description="Helical" evidence="12">
    <location>
        <begin position="274"/>
        <end position="295"/>
    </location>
</feature>
<keyword evidence="10" id="KW-1015">Disulfide bond</keyword>
<feature type="transmembrane region" description="Helical" evidence="12">
    <location>
        <begin position="79"/>
        <end position="96"/>
    </location>
</feature>
<comment type="pathway">
    <text evidence="11">Porphyrin-containing compound metabolism.</text>
</comment>
<keyword evidence="2" id="KW-1003">Cell membrane</keyword>
<keyword evidence="5 12" id="KW-1133">Transmembrane helix</keyword>
<organism evidence="13 14">
    <name type="scientific">Serpens gallinarum</name>
    <dbReference type="NCBI Taxonomy" id="2763075"/>
    <lineage>
        <taxon>Bacteria</taxon>
        <taxon>Pseudomonadati</taxon>
        <taxon>Pseudomonadota</taxon>
        <taxon>Gammaproteobacteria</taxon>
        <taxon>Pseudomonadales</taxon>
        <taxon>Pseudomonadaceae</taxon>
        <taxon>Pseudomonas</taxon>
    </lineage>
</organism>
<protein>
    <submittedName>
        <fullName evidence="13">COX15/CtaA family protein</fullName>
    </submittedName>
</protein>
<evidence type="ECO:0000313" key="14">
    <source>
        <dbReference type="Proteomes" id="UP000611945"/>
    </source>
</evidence>
<keyword evidence="8" id="KW-0350">Heme biosynthesis</keyword>
<dbReference type="Proteomes" id="UP000611945">
    <property type="component" value="Unassembled WGS sequence"/>
</dbReference>
<dbReference type="InterPro" id="IPR003780">
    <property type="entry name" value="COX15/CtaA_fam"/>
</dbReference>